<proteinExistence type="predicted"/>
<dbReference type="Gene3D" id="3.30.1370.110">
    <property type="match status" value="1"/>
</dbReference>
<dbReference type="InterPro" id="IPR036063">
    <property type="entry name" value="Smr_dom_sf"/>
</dbReference>
<dbReference type="Proteomes" id="UP000243985">
    <property type="component" value="Unassembled WGS sequence"/>
</dbReference>
<feature type="domain" description="Smr" evidence="1">
    <location>
        <begin position="124"/>
        <end position="183"/>
    </location>
</feature>
<name>A0A2T5XYZ9_9FLAO</name>
<accession>A0A2T5XYZ9</accession>
<sequence>MKTISKLVNIGDYIEVLDDTIKGHVVRVTPQEVTMLSTEGFELSFRADEVVVISEEVPIKSAFATIDEESLRKDVLPKRRQKAPLTKREKSIPPMEVDLHIEQLVDSTRNMTNYDMLTLQLETARRQLEFAIAQRIQRVVFIHGVGEGVLRTELEFLLGRYSNVTFYDAEYAKYGVGATEVYIYQKAK</sequence>
<evidence type="ECO:0000259" key="1">
    <source>
        <dbReference type="Pfam" id="PF01713"/>
    </source>
</evidence>
<dbReference type="AlphaFoldDB" id="A0A2T5XYZ9"/>
<evidence type="ECO:0000313" key="2">
    <source>
        <dbReference type="EMBL" id="PTX08759.1"/>
    </source>
</evidence>
<protein>
    <submittedName>
        <fullName evidence="2">Smr domain-containing protein</fullName>
    </submittedName>
</protein>
<dbReference type="RefSeq" id="WP_245887281.1">
    <property type="nucleotide sequence ID" value="NZ_QBKG01000001.1"/>
</dbReference>
<dbReference type="InterPro" id="IPR002625">
    <property type="entry name" value="Smr_dom"/>
</dbReference>
<dbReference type="EMBL" id="QBKG01000001">
    <property type="protein sequence ID" value="PTX08759.1"/>
    <property type="molecule type" value="Genomic_DNA"/>
</dbReference>
<dbReference type="GeneID" id="84579828"/>
<reference evidence="2 3" key="1">
    <citation type="submission" date="2018-04" db="EMBL/GenBank/DDBJ databases">
        <title>Genomic Encyclopedia of Archaeal and Bacterial Type Strains, Phase II (KMG-II): from individual species to whole genera.</title>
        <authorList>
            <person name="Goeker M."/>
        </authorList>
    </citation>
    <scope>NUCLEOTIDE SEQUENCE [LARGE SCALE GENOMIC DNA]</scope>
    <source>
        <strain evidence="2 3">DSM 22902</strain>
    </source>
</reference>
<gene>
    <name evidence="2" type="ORF">C8P65_101428</name>
</gene>
<organism evidence="2 3">
    <name type="scientific">Capnocytophaga leadbetteri</name>
    <dbReference type="NCBI Taxonomy" id="327575"/>
    <lineage>
        <taxon>Bacteria</taxon>
        <taxon>Pseudomonadati</taxon>
        <taxon>Bacteroidota</taxon>
        <taxon>Flavobacteriia</taxon>
        <taxon>Flavobacteriales</taxon>
        <taxon>Flavobacteriaceae</taxon>
        <taxon>Capnocytophaga</taxon>
    </lineage>
</organism>
<comment type="caution">
    <text evidence="2">The sequence shown here is derived from an EMBL/GenBank/DDBJ whole genome shotgun (WGS) entry which is preliminary data.</text>
</comment>
<evidence type="ECO:0000313" key="3">
    <source>
        <dbReference type="Proteomes" id="UP000243985"/>
    </source>
</evidence>
<dbReference type="Pfam" id="PF01713">
    <property type="entry name" value="Smr"/>
    <property type="match status" value="1"/>
</dbReference>